<dbReference type="SMART" id="SM00317">
    <property type="entry name" value="SET"/>
    <property type="match status" value="1"/>
</dbReference>
<dbReference type="EMBL" id="HBGV01015990">
    <property type="protein sequence ID" value="CAD9509753.1"/>
    <property type="molecule type" value="Transcribed_RNA"/>
</dbReference>
<dbReference type="Pfam" id="PF00856">
    <property type="entry name" value="SET"/>
    <property type="match status" value="1"/>
</dbReference>
<evidence type="ECO:0000313" key="2">
    <source>
        <dbReference type="EMBL" id="CAD9509753.1"/>
    </source>
</evidence>
<dbReference type="SUPFAM" id="SSF82199">
    <property type="entry name" value="SET domain"/>
    <property type="match status" value="1"/>
</dbReference>
<gene>
    <name evidence="2" type="ORF">HTAM1171_LOCUS9863</name>
</gene>
<sequence length="487" mass="55016">MGLNNVENSITKYDSGGLHRSTYPGAGAITYYHDLQTRAVSDIPSGSEVFSSYGEQWFTSRIGTFGKIPLELDYTMADHVIQAMKVYMDEHGHKTTSAAQKHAMELVRNILDLDATSNVLKLLPEKLDEVNRAAEVGSGRYNLPESVRSPEWLEANAHCVDNIQAGPSTNPAAGRGAFATRHINKGATVSVSPLLLFHKKHFVMKSNDGPDSYQLAMNYCFGNDKSTMLLFPYGPIVNLINHDSKAPNAKIQWFEKNSGDTDKFLRSKFTPDLDESKKVDFKIEYIALRDIQPGEEIFIDYGKEWEKAWKAHIEHWKPLSNAKDYVSPSTFISLNSDDKPVLTEQEQEKTPYPDNIVTACYYVYYSYDYIGSHHENDDGTITVEDMWEENEVVFTFHQYLRPCGILSREVTSDGATIYSAEIFNVPDTISDPDSVIPDTEHRVVHGIPRRAITFVEIPYTGDQHLRSAFRHPIGIPDSMFPPLWRNA</sequence>
<feature type="domain" description="SET" evidence="1">
    <location>
        <begin position="161"/>
        <end position="302"/>
    </location>
</feature>
<evidence type="ECO:0000259" key="1">
    <source>
        <dbReference type="PROSITE" id="PS50280"/>
    </source>
</evidence>
<accession>A0A7S2MYR8</accession>
<reference evidence="2" key="1">
    <citation type="submission" date="2021-01" db="EMBL/GenBank/DDBJ databases">
        <authorList>
            <person name="Corre E."/>
            <person name="Pelletier E."/>
            <person name="Niang G."/>
            <person name="Scheremetjew M."/>
            <person name="Finn R."/>
            <person name="Kale V."/>
            <person name="Holt S."/>
            <person name="Cochrane G."/>
            <person name="Meng A."/>
            <person name="Brown T."/>
            <person name="Cohen L."/>
        </authorList>
    </citation>
    <scope>NUCLEOTIDE SEQUENCE</scope>
    <source>
        <strain evidence="2">CCMP826</strain>
    </source>
</reference>
<dbReference type="PROSITE" id="PS50280">
    <property type="entry name" value="SET"/>
    <property type="match status" value="1"/>
</dbReference>
<dbReference type="Gene3D" id="2.170.270.10">
    <property type="entry name" value="SET domain"/>
    <property type="match status" value="1"/>
</dbReference>
<dbReference type="InterPro" id="IPR001214">
    <property type="entry name" value="SET_dom"/>
</dbReference>
<organism evidence="2">
    <name type="scientific">Helicotheca tamesis</name>
    <dbReference type="NCBI Taxonomy" id="374047"/>
    <lineage>
        <taxon>Eukaryota</taxon>
        <taxon>Sar</taxon>
        <taxon>Stramenopiles</taxon>
        <taxon>Ochrophyta</taxon>
        <taxon>Bacillariophyta</taxon>
        <taxon>Mediophyceae</taxon>
        <taxon>Lithodesmiophycidae</taxon>
        <taxon>Lithodesmiales</taxon>
        <taxon>Lithodesmiaceae</taxon>
        <taxon>Helicotheca</taxon>
    </lineage>
</organism>
<proteinExistence type="predicted"/>
<dbReference type="InterPro" id="IPR046341">
    <property type="entry name" value="SET_dom_sf"/>
</dbReference>
<dbReference type="AlphaFoldDB" id="A0A7S2MYR8"/>
<name>A0A7S2MYR8_9STRA</name>
<protein>
    <recommendedName>
        <fullName evidence="1">SET domain-containing protein</fullName>
    </recommendedName>
</protein>